<reference evidence="1 2" key="1">
    <citation type="submission" date="2022-08" db="EMBL/GenBank/DDBJ databases">
        <title>Genome Sequence of the sulphate-reducing bacterium, Pseudodesulfovibrio sp. SYK.</title>
        <authorList>
            <person name="Kondo R."/>
            <person name="Kataoka T."/>
        </authorList>
    </citation>
    <scope>NUCLEOTIDE SEQUENCE [LARGE SCALE GENOMIC DNA]</scope>
    <source>
        <strain evidence="1 2">SYK</strain>
    </source>
</reference>
<dbReference type="Proteomes" id="UP001317742">
    <property type="component" value="Chromosome"/>
</dbReference>
<evidence type="ECO:0000313" key="2">
    <source>
        <dbReference type="Proteomes" id="UP001317742"/>
    </source>
</evidence>
<keyword evidence="2" id="KW-1185">Reference proteome</keyword>
<organism evidence="1 2">
    <name type="scientific">Pseudodesulfovibrio nedwellii</name>
    <dbReference type="NCBI Taxonomy" id="2973072"/>
    <lineage>
        <taxon>Bacteria</taxon>
        <taxon>Pseudomonadati</taxon>
        <taxon>Thermodesulfobacteriota</taxon>
        <taxon>Desulfovibrionia</taxon>
        <taxon>Desulfovibrionales</taxon>
        <taxon>Desulfovibrionaceae</taxon>
    </lineage>
</organism>
<evidence type="ECO:0000313" key="1">
    <source>
        <dbReference type="EMBL" id="BDQ38767.1"/>
    </source>
</evidence>
<protein>
    <submittedName>
        <fullName evidence="1">Uncharacterized protein</fullName>
    </submittedName>
</protein>
<gene>
    <name evidence="1" type="ORF">SYK_31270</name>
</gene>
<dbReference type="RefSeq" id="WP_281761261.1">
    <property type="nucleotide sequence ID" value="NZ_AP026709.1"/>
</dbReference>
<sequence>MIREFEQHGYHKSLNDDDLTSEMAKLHYENLAKDGVEAEAVENDA</sequence>
<dbReference type="EMBL" id="AP026709">
    <property type="protein sequence ID" value="BDQ38767.1"/>
    <property type="molecule type" value="Genomic_DNA"/>
</dbReference>
<proteinExistence type="predicted"/>
<accession>A0ABM8B4K3</accession>
<name>A0ABM8B4K3_9BACT</name>